<keyword evidence="3" id="KW-1185">Reference proteome</keyword>
<evidence type="ECO:0000313" key="2">
    <source>
        <dbReference type="EMBL" id="CAD6186962.1"/>
    </source>
</evidence>
<sequence>MIAMWRRIDEASAVPKRHGLTPDKVTFLSMKTRVLVEIPRKLLLVVCRGKLRHVKTPSAEESPPRRDEDERTVGQCI</sequence>
<organism evidence="2 3">
    <name type="scientific">Caenorhabditis auriculariae</name>
    <dbReference type="NCBI Taxonomy" id="2777116"/>
    <lineage>
        <taxon>Eukaryota</taxon>
        <taxon>Metazoa</taxon>
        <taxon>Ecdysozoa</taxon>
        <taxon>Nematoda</taxon>
        <taxon>Chromadorea</taxon>
        <taxon>Rhabditida</taxon>
        <taxon>Rhabditina</taxon>
        <taxon>Rhabditomorpha</taxon>
        <taxon>Rhabditoidea</taxon>
        <taxon>Rhabditidae</taxon>
        <taxon>Peloderinae</taxon>
        <taxon>Caenorhabditis</taxon>
    </lineage>
</organism>
<evidence type="ECO:0000313" key="3">
    <source>
        <dbReference type="Proteomes" id="UP000835052"/>
    </source>
</evidence>
<comment type="caution">
    <text evidence="2">The sequence shown here is derived from an EMBL/GenBank/DDBJ whole genome shotgun (WGS) entry which is preliminary data.</text>
</comment>
<accession>A0A8S1GVU2</accession>
<dbReference type="EMBL" id="CAJGYM010000005">
    <property type="protein sequence ID" value="CAD6186962.1"/>
    <property type="molecule type" value="Genomic_DNA"/>
</dbReference>
<reference evidence="2" key="1">
    <citation type="submission" date="2020-10" db="EMBL/GenBank/DDBJ databases">
        <authorList>
            <person name="Kikuchi T."/>
        </authorList>
    </citation>
    <scope>NUCLEOTIDE SEQUENCE</scope>
    <source>
        <strain evidence="2">NKZ352</strain>
    </source>
</reference>
<gene>
    <name evidence="2" type="ORF">CAUJ_LOCUS2881</name>
</gene>
<dbReference type="Proteomes" id="UP000835052">
    <property type="component" value="Unassembled WGS sequence"/>
</dbReference>
<proteinExistence type="predicted"/>
<name>A0A8S1GVU2_9PELO</name>
<protein>
    <submittedName>
        <fullName evidence="2">Uncharacterized protein</fullName>
    </submittedName>
</protein>
<feature type="region of interest" description="Disordered" evidence="1">
    <location>
        <begin position="54"/>
        <end position="77"/>
    </location>
</feature>
<dbReference type="AlphaFoldDB" id="A0A8S1GVU2"/>
<evidence type="ECO:0000256" key="1">
    <source>
        <dbReference type="SAM" id="MobiDB-lite"/>
    </source>
</evidence>
<feature type="compositionally biased region" description="Basic and acidic residues" evidence="1">
    <location>
        <begin position="62"/>
        <end position="77"/>
    </location>
</feature>